<name>A0A7G9YHP5_9EURY</name>
<evidence type="ECO:0000313" key="1">
    <source>
        <dbReference type="EMBL" id="QNO47529.1"/>
    </source>
</evidence>
<dbReference type="SUPFAM" id="SSF55729">
    <property type="entry name" value="Acyl-CoA N-acyltransferases (Nat)"/>
    <property type="match status" value="1"/>
</dbReference>
<protein>
    <recommendedName>
        <fullName evidence="2">N-acetyltransferase domain-containing protein</fullName>
    </recommendedName>
</protein>
<dbReference type="Gene3D" id="3.40.630.30">
    <property type="match status" value="1"/>
</dbReference>
<organism evidence="1">
    <name type="scientific">Candidatus Methanogaster sp. ANME-2c ERB4</name>
    <dbReference type="NCBI Taxonomy" id="2759911"/>
    <lineage>
        <taxon>Archaea</taxon>
        <taxon>Methanobacteriati</taxon>
        <taxon>Methanobacteriota</taxon>
        <taxon>Stenosarchaea group</taxon>
        <taxon>Methanomicrobia</taxon>
        <taxon>Methanosarcinales</taxon>
        <taxon>ANME-2 cluster</taxon>
        <taxon>Candidatus Methanogasteraceae</taxon>
        <taxon>Candidatus Methanogaster</taxon>
    </lineage>
</organism>
<gene>
    <name evidence="1" type="ORF">GGGHDLIA_00019</name>
</gene>
<dbReference type="EMBL" id="MT631265">
    <property type="protein sequence ID" value="QNO47529.1"/>
    <property type="molecule type" value="Genomic_DNA"/>
</dbReference>
<proteinExistence type="predicted"/>
<evidence type="ECO:0008006" key="2">
    <source>
        <dbReference type="Google" id="ProtNLM"/>
    </source>
</evidence>
<sequence>MIHIRKALKSNGRAVYDLITSLMGFPLDQEAFHEVFVRNLHCESVPYYVAESDGDIVGFGSPHIEPQLHHVGLAGGGFRSWLCMKQFAAKVSAQNSYQDSKRLQRWGCVAIEVTTRKRCVDAQRFYKGMRFRHTHVNCTKELKR</sequence>
<accession>A0A7G9YHP5</accession>
<reference evidence="1" key="1">
    <citation type="submission" date="2020-06" db="EMBL/GenBank/DDBJ databases">
        <title>Unique genomic features of the anaerobic methanotrophic archaea.</title>
        <authorList>
            <person name="Chadwick G.L."/>
            <person name="Skennerton C.T."/>
            <person name="Laso-Perez R."/>
            <person name="Leu A.O."/>
            <person name="Speth D.R."/>
            <person name="Yu H."/>
            <person name="Morgan-Lang C."/>
            <person name="Hatzenpichler R."/>
            <person name="Goudeau D."/>
            <person name="Malmstrom R."/>
            <person name="Brazelton W.J."/>
            <person name="Woyke T."/>
            <person name="Hallam S.J."/>
            <person name="Tyson G.W."/>
            <person name="Wegener G."/>
            <person name="Boetius A."/>
            <person name="Orphan V."/>
        </authorList>
    </citation>
    <scope>NUCLEOTIDE SEQUENCE</scope>
</reference>
<dbReference type="AlphaFoldDB" id="A0A7G9YHP5"/>
<dbReference type="InterPro" id="IPR016181">
    <property type="entry name" value="Acyl_CoA_acyltransferase"/>
</dbReference>